<dbReference type="Pfam" id="PF03575">
    <property type="entry name" value="Peptidase_S51"/>
    <property type="match status" value="1"/>
</dbReference>
<evidence type="ECO:0000256" key="1">
    <source>
        <dbReference type="ARBA" id="ARBA00006534"/>
    </source>
</evidence>
<dbReference type="Proteomes" id="UP000236220">
    <property type="component" value="Unassembled WGS sequence"/>
</dbReference>
<comment type="similarity">
    <text evidence="1">Belongs to the peptidase S51 family.</text>
</comment>
<dbReference type="InterPro" id="IPR005320">
    <property type="entry name" value="Peptidase_S51"/>
</dbReference>
<keyword evidence="6" id="KW-1185">Reference proteome</keyword>
<evidence type="ECO:0000256" key="4">
    <source>
        <dbReference type="ARBA" id="ARBA00022825"/>
    </source>
</evidence>
<dbReference type="EMBL" id="NPZB01000002">
    <property type="protein sequence ID" value="PNS07562.1"/>
    <property type="molecule type" value="Genomic_DNA"/>
</dbReference>
<dbReference type="GO" id="GO:0006508">
    <property type="term" value="P:proteolysis"/>
    <property type="evidence" value="ECO:0007669"/>
    <property type="project" value="UniProtKB-KW"/>
</dbReference>
<sequence>MCALFLAACASAAPKVAQSPFDYYRIGEIAAKTPGKVRPGLMLLGGGDWPYAAFHWLFDRAGNGHIVVLRASYGDENQREIFDKIGGVTSVETLVFHDRKASFDPKVLAVITHADGIWIAGGDQSNYVNFWKGTPVQDALNRHVASGKPLGGTSAGLAVQGRYVYGAMDGGSLTSKEALADSRARAVTIVEDFLRLEPLYSAGVLTDTHFNQRDRQVRLMTMMAQVRERHPARPLLGIGIDEQTALCIDGDGQGVVFSDNGGHAWLFRIGHSSLQKNGPLRADDWQVTLAGRGSRIDTRDWRVAHPDFTTTASIRDGRLEYAPPLQP</sequence>
<keyword evidence="3" id="KW-0378">Hydrolase</keyword>
<protein>
    <submittedName>
        <fullName evidence="5">Peptidase family S51</fullName>
    </submittedName>
</protein>
<reference evidence="5 6" key="1">
    <citation type="submission" date="2017-08" db="EMBL/GenBank/DDBJ databases">
        <title>Lysobacter sylvestris genome.</title>
        <authorList>
            <person name="Zhang D.-C."/>
            <person name="Albuquerque L."/>
            <person name="Franca L."/>
            <person name="Froufe H.J.C."/>
            <person name="Barroso C."/>
            <person name="Egas C."/>
            <person name="Da Costa M."/>
            <person name="Margesin R."/>
        </authorList>
    </citation>
    <scope>NUCLEOTIDE SEQUENCE [LARGE SCALE GENOMIC DNA]</scope>
    <source>
        <strain evidence="5 6">AM20-91</strain>
    </source>
</reference>
<accession>A0A2K1PXP9</accession>
<evidence type="ECO:0000313" key="6">
    <source>
        <dbReference type="Proteomes" id="UP000236220"/>
    </source>
</evidence>
<name>A0A2K1PXP9_9GAMM</name>
<dbReference type="CDD" id="cd03145">
    <property type="entry name" value="GAT1_cyanophycinase"/>
    <property type="match status" value="1"/>
</dbReference>
<dbReference type="SUPFAM" id="SSF52317">
    <property type="entry name" value="Class I glutamine amidotransferase-like"/>
    <property type="match status" value="1"/>
</dbReference>
<keyword evidence="2" id="KW-0645">Protease</keyword>
<dbReference type="InterPro" id="IPR029062">
    <property type="entry name" value="Class_I_gatase-like"/>
</dbReference>
<dbReference type="Gene3D" id="3.40.50.880">
    <property type="match status" value="1"/>
</dbReference>
<dbReference type="AlphaFoldDB" id="A0A2K1PXP9"/>
<evidence type="ECO:0000256" key="2">
    <source>
        <dbReference type="ARBA" id="ARBA00022670"/>
    </source>
</evidence>
<gene>
    <name evidence="5" type="ORF">Lysil_1738</name>
</gene>
<proteinExistence type="inferred from homology"/>
<dbReference type="OrthoDB" id="9799980at2"/>
<keyword evidence="4" id="KW-0720">Serine protease</keyword>
<dbReference type="PANTHER" id="PTHR36175:SF1">
    <property type="entry name" value="CYANOPHYCINASE"/>
    <property type="match status" value="1"/>
</dbReference>
<dbReference type="GO" id="GO:0008236">
    <property type="term" value="F:serine-type peptidase activity"/>
    <property type="evidence" value="ECO:0007669"/>
    <property type="project" value="UniProtKB-KW"/>
</dbReference>
<evidence type="ECO:0000313" key="5">
    <source>
        <dbReference type="EMBL" id="PNS07562.1"/>
    </source>
</evidence>
<evidence type="ECO:0000256" key="3">
    <source>
        <dbReference type="ARBA" id="ARBA00022801"/>
    </source>
</evidence>
<organism evidence="5 6">
    <name type="scientific">Solilutibacter silvestris</name>
    <dbReference type="NCBI Taxonomy" id="1645665"/>
    <lineage>
        <taxon>Bacteria</taxon>
        <taxon>Pseudomonadati</taxon>
        <taxon>Pseudomonadota</taxon>
        <taxon>Gammaproteobacteria</taxon>
        <taxon>Lysobacterales</taxon>
        <taxon>Lysobacteraceae</taxon>
        <taxon>Solilutibacter</taxon>
    </lineage>
</organism>
<dbReference type="PANTHER" id="PTHR36175">
    <property type="entry name" value="CYANOPHYCINASE"/>
    <property type="match status" value="1"/>
</dbReference>
<comment type="caution">
    <text evidence="5">The sequence shown here is derived from an EMBL/GenBank/DDBJ whole genome shotgun (WGS) entry which is preliminary data.</text>
</comment>